<feature type="region of interest" description="Disordered" evidence="1">
    <location>
        <begin position="252"/>
        <end position="278"/>
    </location>
</feature>
<dbReference type="RefSeq" id="WP_306927858.1">
    <property type="nucleotide sequence ID" value="NZ_JAUTBL010000001.1"/>
</dbReference>
<evidence type="ECO:0000256" key="1">
    <source>
        <dbReference type="SAM" id="MobiDB-lite"/>
    </source>
</evidence>
<organism evidence="2 3">
    <name type="scientific">Agrobacterium larrymoorei</name>
    <dbReference type="NCBI Taxonomy" id="160699"/>
    <lineage>
        <taxon>Bacteria</taxon>
        <taxon>Pseudomonadati</taxon>
        <taxon>Pseudomonadota</taxon>
        <taxon>Alphaproteobacteria</taxon>
        <taxon>Hyphomicrobiales</taxon>
        <taxon>Rhizobiaceae</taxon>
        <taxon>Rhizobium/Agrobacterium group</taxon>
        <taxon>Agrobacterium</taxon>
    </lineage>
</organism>
<name>A0ABU0UDW2_9HYPH</name>
<keyword evidence="3" id="KW-1185">Reference proteome</keyword>
<comment type="caution">
    <text evidence="2">The sequence shown here is derived from an EMBL/GenBank/DDBJ whole genome shotgun (WGS) entry which is preliminary data.</text>
</comment>
<accession>A0ABU0UDW2</accession>
<feature type="compositionally biased region" description="Low complexity" evidence="1">
    <location>
        <begin position="252"/>
        <end position="263"/>
    </location>
</feature>
<dbReference type="EMBL" id="JAUTBL010000001">
    <property type="protein sequence ID" value="MDQ1183131.1"/>
    <property type="molecule type" value="Genomic_DNA"/>
</dbReference>
<proteinExistence type="predicted"/>
<evidence type="ECO:0000313" key="3">
    <source>
        <dbReference type="Proteomes" id="UP001224781"/>
    </source>
</evidence>
<reference evidence="2 3" key="1">
    <citation type="submission" date="2023-07" db="EMBL/GenBank/DDBJ databases">
        <title>Functional and genomic diversity of the sorghum phyllosphere microbiome.</title>
        <authorList>
            <person name="Shade A."/>
        </authorList>
    </citation>
    <scope>NUCLEOTIDE SEQUENCE [LARGE SCALE GENOMIC DNA]</scope>
    <source>
        <strain evidence="2 3">SORGH_AS_1126</strain>
    </source>
</reference>
<evidence type="ECO:0000313" key="2">
    <source>
        <dbReference type="EMBL" id="MDQ1183131.1"/>
    </source>
</evidence>
<dbReference type="Proteomes" id="UP001224781">
    <property type="component" value="Unassembled WGS sequence"/>
</dbReference>
<gene>
    <name evidence="2" type="ORF">QE408_000253</name>
</gene>
<sequence length="315" mass="33310">MANYIRYRNQGATRNRPLDDDLINRLAYLQDMGITMEVFSGGQPSKDEGGARVGSVRHDHGGAADAFFYKDGRRLDWANEEDLPIFQEIVSKGKQNGVTGFGAGPGYMQAGSMHIGGGKPGVWGAGGKGENAPGWLTAAYNGTKYEPVDPVAEVVAAAQTTPTQPVVQADPQLQAKGAAVPDERGIGKKIFDRVLGTETADQAKASLLPKVLPDEFMGVNTKKGINLLGALSSAFANSSQTDDLNKQAQQAAQAGQARRGQAQPVQVSLMNSQTQTGDEVQGDMKALAALSPQELMELLKKQKMGGLGGLGGWRV</sequence>
<protein>
    <submittedName>
        <fullName evidence="2">Uncharacterized protein</fullName>
    </submittedName>
</protein>
<feature type="compositionally biased region" description="Polar residues" evidence="1">
    <location>
        <begin position="264"/>
        <end position="278"/>
    </location>
</feature>